<proteinExistence type="predicted"/>
<name>A0A3A3FTP4_9BURK</name>
<accession>A0A3A3FTP4</accession>
<dbReference type="SUPFAM" id="SSF46689">
    <property type="entry name" value="Homeodomain-like"/>
    <property type="match status" value="1"/>
</dbReference>
<dbReference type="AlphaFoldDB" id="A0A3A3FTP4"/>
<evidence type="ECO:0008006" key="3">
    <source>
        <dbReference type="Google" id="ProtNLM"/>
    </source>
</evidence>
<dbReference type="InterPro" id="IPR009057">
    <property type="entry name" value="Homeodomain-like_sf"/>
</dbReference>
<sequence>MERSDSRLLPVAALNERRRAVILRLSGMKLDQVCALSELSKGVVIAAVRAYHRGGWEAVAVQTHRGPHKGEGCLLDEEQQQAIQNLIHDRMPDQLGLPFALWSRPAVSALIEHEYGLTLPVRTVGSRFLKGK</sequence>
<evidence type="ECO:0000313" key="2">
    <source>
        <dbReference type="Proteomes" id="UP000265955"/>
    </source>
</evidence>
<protein>
    <recommendedName>
        <fullName evidence="3">Transposase</fullName>
    </recommendedName>
</protein>
<gene>
    <name evidence="1" type="ORF">D3871_13450</name>
</gene>
<reference evidence="2" key="1">
    <citation type="submission" date="2018-09" db="EMBL/GenBank/DDBJ databases">
        <authorList>
            <person name="Zhu H."/>
        </authorList>
    </citation>
    <scope>NUCLEOTIDE SEQUENCE [LARGE SCALE GENOMIC DNA]</scope>
    <source>
        <strain evidence="2">K1R23-30</strain>
    </source>
</reference>
<dbReference type="EMBL" id="QYUO01000001">
    <property type="protein sequence ID" value="RJF99416.1"/>
    <property type="molecule type" value="Genomic_DNA"/>
</dbReference>
<keyword evidence="2" id="KW-1185">Reference proteome</keyword>
<dbReference type="OrthoDB" id="9772604at2"/>
<comment type="caution">
    <text evidence="1">The sequence shown here is derived from an EMBL/GenBank/DDBJ whole genome shotgun (WGS) entry which is preliminary data.</text>
</comment>
<dbReference type="Proteomes" id="UP000265955">
    <property type="component" value="Unassembled WGS sequence"/>
</dbReference>
<dbReference type="RefSeq" id="WP_119769354.1">
    <property type="nucleotide sequence ID" value="NZ_QYUO01000001.1"/>
</dbReference>
<evidence type="ECO:0000313" key="1">
    <source>
        <dbReference type="EMBL" id="RJF99416.1"/>
    </source>
</evidence>
<organism evidence="1 2">
    <name type="scientific">Noviherbaspirillum saxi</name>
    <dbReference type="NCBI Taxonomy" id="2320863"/>
    <lineage>
        <taxon>Bacteria</taxon>
        <taxon>Pseudomonadati</taxon>
        <taxon>Pseudomonadota</taxon>
        <taxon>Betaproteobacteria</taxon>
        <taxon>Burkholderiales</taxon>
        <taxon>Oxalobacteraceae</taxon>
        <taxon>Noviherbaspirillum</taxon>
    </lineage>
</organism>